<dbReference type="Proteomes" id="UP000076744">
    <property type="component" value="Unassembled WGS sequence"/>
</dbReference>
<dbReference type="AlphaFoldDB" id="A0A168EA01"/>
<name>A0A168EA01_CORFA</name>
<evidence type="ECO:0000313" key="3">
    <source>
        <dbReference type="Proteomes" id="UP000076744"/>
    </source>
</evidence>
<proteinExistence type="predicted"/>
<reference evidence="2 3" key="1">
    <citation type="journal article" date="2016" name="Genome Biol. Evol.">
        <title>Divergent and convergent evolution of fungal pathogenicity.</title>
        <authorList>
            <person name="Shang Y."/>
            <person name="Xiao G."/>
            <person name="Zheng P."/>
            <person name="Cen K."/>
            <person name="Zhan S."/>
            <person name="Wang C."/>
        </authorList>
    </citation>
    <scope>NUCLEOTIDE SEQUENCE [LARGE SCALE GENOMIC DNA]</scope>
    <source>
        <strain evidence="2 3">ARSEF 2679</strain>
    </source>
</reference>
<dbReference type="EMBL" id="AZHB01000001">
    <property type="protein sequence ID" value="OAA73558.1"/>
    <property type="molecule type" value="Genomic_DNA"/>
</dbReference>
<sequence length="142" mass="15710">MNLVHIRVISTKTSRLKEGVDYIRTGLERQTVLRDPHSKRHSLGGRESGWTEADFQSNPGLSLATPPDDPELFFGTPASSTDTDYSFDFNVFPSQILSLAEEASDAPTVWLDFAAADDSSVCCEEEDDERDEDASLPSRRGL</sequence>
<evidence type="ECO:0000256" key="1">
    <source>
        <dbReference type="SAM" id="MobiDB-lite"/>
    </source>
</evidence>
<accession>A0A168EA01</accession>
<feature type="region of interest" description="Disordered" evidence="1">
    <location>
        <begin position="121"/>
        <end position="142"/>
    </location>
</feature>
<organism evidence="2 3">
    <name type="scientific">Cordyceps fumosorosea (strain ARSEF 2679)</name>
    <name type="common">Isaria fumosorosea</name>
    <dbReference type="NCBI Taxonomy" id="1081104"/>
    <lineage>
        <taxon>Eukaryota</taxon>
        <taxon>Fungi</taxon>
        <taxon>Dikarya</taxon>
        <taxon>Ascomycota</taxon>
        <taxon>Pezizomycotina</taxon>
        <taxon>Sordariomycetes</taxon>
        <taxon>Hypocreomycetidae</taxon>
        <taxon>Hypocreales</taxon>
        <taxon>Cordycipitaceae</taxon>
        <taxon>Cordyceps</taxon>
    </lineage>
</organism>
<evidence type="ECO:0000313" key="2">
    <source>
        <dbReference type="EMBL" id="OAA73558.1"/>
    </source>
</evidence>
<keyword evidence="3" id="KW-1185">Reference proteome</keyword>
<protein>
    <submittedName>
        <fullName evidence="2">Uncharacterized protein</fullName>
    </submittedName>
</protein>
<dbReference type="GeneID" id="30016751"/>
<gene>
    <name evidence="2" type="ORF">ISF_00459</name>
</gene>
<feature type="compositionally biased region" description="Acidic residues" evidence="1">
    <location>
        <begin position="123"/>
        <end position="134"/>
    </location>
</feature>
<feature type="region of interest" description="Disordered" evidence="1">
    <location>
        <begin position="35"/>
        <end position="77"/>
    </location>
</feature>
<comment type="caution">
    <text evidence="2">The sequence shown here is derived from an EMBL/GenBank/DDBJ whole genome shotgun (WGS) entry which is preliminary data.</text>
</comment>
<dbReference type="RefSeq" id="XP_018708516.1">
    <property type="nucleotide sequence ID" value="XM_018844066.1"/>
</dbReference>